<name>A0A0F8WWS7_9ZZZZ</name>
<gene>
    <name evidence="1" type="ORF">LCGC14_3015360</name>
</gene>
<comment type="caution">
    <text evidence="1">The sequence shown here is derived from an EMBL/GenBank/DDBJ whole genome shotgun (WGS) entry which is preliminary data.</text>
</comment>
<organism evidence="1">
    <name type="scientific">marine sediment metagenome</name>
    <dbReference type="NCBI Taxonomy" id="412755"/>
    <lineage>
        <taxon>unclassified sequences</taxon>
        <taxon>metagenomes</taxon>
        <taxon>ecological metagenomes</taxon>
    </lineage>
</organism>
<dbReference type="EMBL" id="LAZR01062527">
    <property type="protein sequence ID" value="KKK61337.1"/>
    <property type="molecule type" value="Genomic_DNA"/>
</dbReference>
<dbReference type="AlphaFoldDB" id="A0A0F8WWS7"/>
<accession>A0A0F8WWS7</accession>
<feature type="non-terminal residue" evidence="1">
    <location>
        <position position="1"/>
    </location>
</feature>
<proteinExistence type="predicted"/>
<protein>
    <submittedName>
        <fullName evidence="1">Uncharacterized protein</fullName>
    </submittedName>
</protein>
<sequence>FIYTVRSFGKHLVMTHYPKDVYANRVTDHGIESYATGEVSPDGFKHTVTLVDIVLWCYTEEDKRREIMVMEGDDVKMTANPDYSKPMPKAKVSLKCGLAGMGMKAVGLELPAPSYEGLMELQAAMRGK</sequence>
<reference evidence="1" key="1">
    <citation type="journal article" date="2015" name="Nature">
        <title>Complex archaea that bridge the gap between prokaryotes and eukaryotes.</title>
        <authorList>
            <person name="Spang A."/>
            <person name="Saw J.H."/>
            <person name="Jorgensen S.L."/>
            <person name="Zaremba-Niedzwiedzka K."/>
            <person name="Martijn J."/>
            <person name="Lind A.E."/>
            <person name="van Eijk R."/>
            <person name="Schleper C."/>
            <person name="Guy L."/>
            <person name="Ettema T.J."/>
        </authorList>
    </citation>
    <scope>NUCLEOTIDE SEQUENCE</scope>
</reference>
<evidence type="ECO:0000313" key="1">
    <source>
        <dbReference type="EMBL" id="KKK61337.1"/>
    </source>
</evidence>